<feature type="domain" description="Autotransporter" evidence="4">
    <location>
        <begin position="346"/>
        <end position="628"/>
    </location>
</feature>
<dbReference type="RefSeq" id="WP_168083770.1">
    <property type="nucleotide sequence ID" value="NZ_JAAVJI010000004.1"/>
</dbReference>
<dbReference type="InterPro" id="IPR036514">
    <property type="entry name" value="SGNH_hydro_sf"/>
</dbReference>
<dbReference type="InterPro" id="IPR048099">
    <property type="entry name" value="Esterase_EstP/EstA"/>
</dbReference>
<evidence type="ECO:0000259" key="4">
    <source>
        <dbReference type="PROSITE" id="PS51208"/>
    </source>
</evidence>
<evidence type="ECO:0000256" key="3">
    <source>
        <dbReference type="SAM" id="SignalP"/>
    </source>
</evidence>
<proteinExistence type="inferred from homology"/>
<keyword evidence="2 3" id="KW-0732">Signal</keyword>
<name>A0ABX0YD03_9PSED</name>
<dbReference type="PIRSF" id="PIRSF037375">
    <property type="entry name" value="Autotrns_EstA"/>
    <property type="match status" value="1"/>
</dbReference>
<comment type="caution">
    <text evidence="5">The sequence shown here is derived from an EMBL/GenBank/DDBJ whole genome shotgun (WGS) entry which is preliminary data.</text>
</comment>
<gene>
    <name evidence="5" type="ORF">HBH25_10045</name>
</gene>
<dbReference type="CDD" id="cd01847">
    <property type="entry name" value="Triacylglycerol_lipase_like"/>
    <property type="match status" value="1"/>
</dbReference>
<dbReference type="PROSITE" id="PS01098">
    <property type="entry name" value="LIPASE_GDSL_SER"/>
    <property type="match status" value="1"/>
</dbReference>
<dbReference type="EMBL" id="JAAVJI010000004">
    <property type="protein sequence ID" value="NJP01205.1"/>
    <property type="molecule type" value="Genomic_DNA"/>
</dbReference>
<feature type="signal peptide" evidence="3">
    <location>
        <begin position="1"/>
        <end position="24"/>
    </location>
</feature>
<evidence type="ECO:0000313" key="5">
    <source>
        <dbReference type="EMBL" id="NJP01205.1"/>
    </source>
</evidence>
<dbReference type="Gene3D" id="3.40.50.1110">
    <property type="entry name" value="SGNH hydrolase"/>
    <property type="match status" value="1"/>
</dbReference>
<dbReference type="PROSITE" id="PS51208">
    <property type="entry name" value="AUTOTRANSPORTER"/>
    <property type="match status" value="1"/>
</dbReference>
<dbReference type="InterPro" id="IPR008265">
    <property type="entry name" value="Lipase_GDSL_AS"/>
</dbReference>
<dbReference type="InterPro" id="IPR017186">
    <property type="entry name" value="Lipase_autotranspt_EstA"/>
</dbReference>
<evidence type="ECO:0000313" key="6">
    <source>
        <dbReference type="Proteomes" id="UP000746535"/>
    </source>
</evidence>
<dbReference type="Proteomes" id="UP000746535">
    <property type="component" value="Unassembled WGS sequence"/>
</dbReference>
<comment type="similarity">
    <text evidence="1">Belongs to the 'GDSL' lipolytic enzyme family.</text>
</comment>
<dbReference type="InterPro" id="IPR005546">
    <property type="entry name" value="Autotransporte_beta"/>
</dbReference>
<dbReference type="SUPFAM" id="SSF52266">
    <property type="entry name" value="SGNH hydrolase"/>
    <property type="match status" value="1"/>
</dbReference>
<evidence type="ECO:0000256" key="2">
    <source>
        <dbReference type="ARBA" id="ARBA00022729"/>
    </source>
</evidence>
<dbReference type="Pfam" id="PF03797">
    <property type="entry name" value="Autotransporter"/>
    <property type="match status" value="1"/>
</dbReference>
<dbReference type="Pfam" id="PF00657">
    <property type="entry name" value="Lipase_GDSL"/>
    <property type="match status" value="1"/>
</dbReference>
<dbReference type="NCBIfam" id="NF041609">
    <property type="entry name" value="esterase_EstP"/>
    <property type="match status" value="1"/>
</dbReference>
<accession>A0ABX0YD03</accession>
<dbReference type="Gene3D" id="2.40.128.130">
    <property type="entry name" value="Autotransporter beta-domain"/>
    <property type="match status" value="1"/>
</dbReference>
<keyword evidence="6" id="KW-1185">Reference proteome</keyword>
<dbReference type="PANTHER" id="PTHR45642:SF139">
    <property type="entry name" value="SGNH HYDROLASE-TYPE ESTERASE DOMAIN-CONTAINING PROTEIN"/>
    <property type="match status" value="1"/>
</dbReference>
<organism evidence="5 6">
    <name type="scientific">Pseudomonas quercus</name>
    <dbReference type="NCBI Taxonomy" id="2722792"/>
    <lineage>
        <taxon>Bacteria</taxon>
        <taxon>Pseudomonadati</taxon>
        <taxon>Pseudomonadota</taxon>
        <taxon>Gammaproteobacteria</taxon>
        <taxon>Pseudomonadales</taxon>
        <taxon>Pseudomonadaceae</taxon>
        <taxon>Pseudomonas</taxon>
    </lineage>
</organism>
<sequence length="628" mass="66880">MNKKTLLASAIAFAVGMATLPASANPSPYSTMIVFGDSLSDAGQFPDPAGPQGASTRFTNREGGIYGAVSPTLLGNRLGIDSLDLGASTSPINAAIGLPDGNNWAVGGYRTDQILDSITGQSTVEVPGLTLRTRPGYLANGNRADPKALYYITGGGNDFLQQQVTSPATAVVAAGQLASSAAALQQAGAKYMMVWLLPDLGLTPFFDGDPRQAGVSALSKVFNQALVTQLAQIDAQIIPLNVPQLLSEVVADPARYGLATDVNLVAACFNGDQCKESAKYGQNGTNPDASKLLFNDKVHPTTTGQRLIADYGYSILSAPWELTLLPEMAHGSLRSHQDALRNQWQQAWQPVGQWQAMLDTGGQQVSFDDQHGGAKGDGHGYALTVGGSYRLSEAWRLGLAGGYYRQQMEAGVADSDYSLDSYLGTAFAQYQQGRWWADLAVTAGSLDYDNLKRTFDLGVSKRSEKGDSQGDLWALSGRLGIQLMQPGSPWQVSPFLSADYASVKVDGYSERSDRATALDIDDQRRDSKRLGVGLKASRTLSSATTVFGEVAHERELNDDAQQLTLALRSLPANSFTLQGYSPERDLNRASLGLHHQLAPGLAVSGAYNWRGSNGNVQQGVNLGLTLAF</sequence>
<protein>
    <submittedName>
        <fullName evidence="5">Autotransporter domain-containing protein</fullName>
    </submittedName>
</protein>
<dbReference type="InterPro" id="IPR036709">
    <property type="entry name" value="Autotransporte_beta_dom_sf"/>
</dbReference>
<reference evidence="5 6" key="1">
    <citation type="submission" date="2020-03" db="EMBL/GenBank/DDBJ databases">
        <authorList>
            <person name="Wang L."/>
            <person name="He N."/>
            <person name="Li Y."/>
            <person name="Fang Y."/>
            <person name="Zhang F."/>
        </authorList>
    </citation>
    <scope>NUCLEOTIDE SEQUENCE [LARGE SCALE GENOMIC DNA]</scope>
    <source>
        <strain evidence="6">hsmgli-8</strain>
    </source>
</reference>
<feature type="chain" id="PRO_5047544032" evidence="3">
    <location>
        <begin position="25"/>
        <end position="628"/>
    </location>
</feature>
<dbReference type="SUPFAM" id="SSF103515">
    <property type="entry name" value="Autotransporter"/>
    <property type="match status" value="1"/>
</dbReference>
<dbReference type="SMART" id="SM00869">
    <property type="entry name" value="Autotransporter"/>
    <property type="match status" value="1"/>
</dbReference>
<evidence type="ECO:0000256" key="1">
    <source>
        <dbReference type="ARBA" id="ARBA00008668"/>
    </source>
</evidence>
<dbReference type="InterPro" id="IPR001087">
    <property type="entry name" value="GDSL"/>
</dbReference>
<dbReference type="PANTHER" id="PTHR45642">
    <property type="entry name" value="GDSL ESTERASE/LIPASE EXL3"/>
    <property type="match status" value="1"/>
</dbReference>
<dbReference type="InterPro" id="IPR050592">
    <property type="entry name" value="GDSL_lipolytic_enzyme"/>
</dbReference>